<dbReference type="RefSeq" id="WP_259661766.1">
    <property type="nucleotide sequence ID" value="NZ_JAHXRI010000010.1"/>
</dbReference>
<comment type="similarity">
    <text evidence="6">Belongs to the LptE lipoprotein family.</text>
</comment>
<keyword evidence="5 6" id="KW-0449">Lipoprotein</keyword>
<dbReference type="GO" id="GO:0001530">
    <property type="term" value="F:lipopolysaccharide binding"/>
    <property type="evidence" value="ECO:0007669"/>
    <property type="project" value="TreeGrafter"/>
</dbReference>
<evidence type="ECO:0000256" key="7">
    <source>
        <dbReference type="SAM" id="MobiDB-lite"/>
    </source>
</evidence>
<keyword evidence="3 6" id="KW-0564">Palmitate</keyword>
<dbReference type="GO" id="GO:0015920">
    <property type="term" value="P:lipopolysaccharide transport"/>
    <property type="evidence" value="ECO:0007669"/>
    <property type="project" value="TreeGrafter"/>
</dbReference>
<protein>
    <recommendedName>
        <fullName evidence="6">LPS-assembly lipoprotein LptE</fullName>
    </recommendedName>
</protein>
<keyword evidence="10" id="KW-1185">Reference proteome</keyword>
<comment type="function">
    <text evidence="6">Together with LptD, is involved in the assembly of lipopolysaccharide (LPS) at the surface of the outer membrane. Required for the proper assembly of LptD. Binds LPS and may serve as the LPS recognition site at the outer membrane.</text>
</comment>
<organism evidence="9 10">
    <name type="scientific">Zwartia hollandica</name>
    <dbReference type="NCBI Taxonomy" id="324606"/>
    <lineage>
        <taxon>Bacteria</taxon>
        <taxon>Pseudomonadati</taxon>
        <taxon>Pseudomonadota</taxon>
        <taxon>Betaproteobacteria</taxon>
        <taxon>Burkholderiales</taxon>
        <taxon>Alcaligenaceae</taxon>
        <taxon>Zwartia</taxon>
    </lineage>
</organism>
<evidence type="ECO:0000313" key="10">
    <source>
        <dbReference type="Proteomes" id="UP000739565"/>
    </source>
</evidence>
<evidence type="ECO:0000313" key="9">
    <source>
        <dbReference type="EMBL" id="MBZ1351362.1"/>
    </source>
</evidence>
<evidence type="ECO:0000256" key="4">
    <source>
        <dbReference type="ARBA" id="ARBA00023237"/>
    </source>
</evidence>
<evidence type="ECO:0000256" key="8">
    <source>
        <dbReference type="SAM" id="Phobius"/>
    </source>
</evidence>
<reference evidence="9" key="1">
    <citation type="submission" date="2021-07" db="EMBL/GenBank/DDBJ databases">
        <title>New genus and species of the family Alcaligenaceae.</title>
        <authorList>
            <person name="Hahn M.W."/>
        </authorList>
    </citation>
    <scope>NUCLEOTIDE SEQUENCE</scope>
    <source>
        <strain evidence="9">LF4-65</strain>
    </source>
</reference>
<accession>A0A953N9I0</accession>
<dbReference type="GO" id="GO:1990351">
    <property type="term" value="C:transporter complex"/>
    <property type="evidence" value="ECO:0007669"/>
    <property type="project" value="TreeGrafter"/>
</dbReference>
<evidence type="ECO:0000256" key="6">
    <source>
        <dbReference type="HAMAP-Rule" id="MF_01186"/>
    </source>
</evidence>
<keyword evidence="4 6" id="KW-0998">Cell outer membrane</keyword>
<gene>
    <name evidence="6" type="primary">lptE</name>
    <name evidence="9" type="ORF">KZZ10_11965</name>
</gene>
<keyword evidence="8" id="KW-0812">Transmembrane</keyword>
<keyword evidence="8" id="KW-1133">Transmembrane helix</keyword>
<name>A0A953N9I0_9BURK</name>
<evidence type="ECO:0000256" key="1">
    <source>
        <dbReference type="ARBA" id="ARBA00022729"/>
    </source>
</evidence>
<dbReference type="PROSITE" id="PS51257">
    <property type="entry name" value="PROKAR_LIPOPROTEIN"/>
    <property type="match status" value="1"/>
</dbReference>
<dbReference type="Proteomes" id="UP000739565">
    <property type="component" value="Unassembled WGS sequence"/>
</dbReference>
<dbReference type="InterPro" id="IPR007485">
    <property type="entry name" value="LPS_assembly_LptE"/>
</dbReference>
<dbReference type="Gene3D" id="3.30.160.150">
    <property type="entry name" value="Lipoprotein like domain"/>
    <property type="match status" value="1"/>
</dbReference>
<evidence type="ECO:0000256" key="5">
    <source>
        <dbReference type="ARBA" id="ARBA00023288"/>
    </source>
</evidence>
<comment type="subcellular location">
    <subcellularLocation>
        <location evidence="6">Cell outer membrane</location>
        <topology evidence="6">Lipid-anchor</topology>
    </subcellularLocation>
</comment>
<evidence type="ECO:0000256" key="2">
    <source>
        <dbReference type="ARBA" id="ARBA00023136"/>
    </source>
</evidence>
<dbReference type="GO" id="GO:0009279">
    <property type="term" value="C:cell outer membrane"/>
    <property type="evidence" value="ECO:0007669"/>
    <property type="project" value="UniProtKB-SubCell"/>
</dbReference>
<dbReference type="PANTHER" id="PTHR38098">
    <property type="entry name" value="LPS-ASSEMBLY LIPOPROTEIN LPTE"/>
    <property type="match status" value="1"/>
</dbReference>
<dbReference type="GO" id="GO:0043165">
    <property type="term" value="P:Gram-negative-bacterium-type cell outer membrane assembly"/>
    <property type="evidence" value="ECO:0007669"/>
    <property type="project" value="UniProtKB-UniRule"/>
</dbReference>
<dbReference type="AlphaFoldDB" id="A0A953N9I0"/>
<dbReference type="EMBL" id="JAHXRI010000010">
    <property type="protein sequence ID" value="MBZ1351362.1"/>
    <property type="molecule type" value="Genomic_DNA"/>
</dbReference>
<comment type="subunit">
    <text evidence="6">Component of the lipopolysaccharide transport and assembly complex. Interacts with LptD.</text>
</comment>
<proteinExistence type="inferred from homology"/>
<dbReference type="Pfam" id="PF04390">
    <property type="entry name" value="LptE"/>
    <property type="match status" value="1"/>
</dbReference>
<comment type="caution">
    <text evidence="9">The sequence shown here is derived from an EMBL/GenBank/DDBJ whole genome shotgun (WGS) entry which is preliminary data.</text>
</comment>
<feature type="transmembrane region" description="Helical" evidence="8">
    <location>
        <begin position="21"/>
        <end position="38"/>
    </location>
</feature>
<sequence length="257" mass="28990">MDKRLTDRPYFSIQLTQMWRWIIVGMAGLLVAGCGFKMQGSTPLPFDSLHITIPQNSQFGADVRRAIRAASPDTRLIELNDIKVRPRDMKEDEDVESKAAQENIKASQVRKLAQARLEQLGEERQTRIVALNAQGKVEEFELTLKFTFRLVNAKDQVILPATTLTAARSMPFDERVVQAKEGEAATLFKDMQKSLVTRIVRRITAPDITQRWETLSKLKGEEAEEIETVAPVNEPSLVPPMWQNPSLTPLPVSVNPQ</sequence>
<keyword evidence="1 6" id="KW-0732">Signal</keyword>
<evidence type="ECO:0000256" key="3">
    <source>
        <dbReference type="ARBA" id="ARBA00023139"/>
    </source>
</evidence>
<dbReference type="PANTHER" id="PTHR38098:SF1">
    <property type="entry name" value="LPS-ASSEMBLY LIPOPROTEIN LPTE"/>
    <property type="match status" value="1"/>
</dbReference>
<keyword evidence="2 6" id="KW-0472">Membrane</keyword>
<dbReference type="HAMAP" id="MF_01186">
    <property type="entry name" value="LPS_assembly_LptE"/>
    <property type="match status" value="1"/>
</dbReference>
<feature type="region of interest" description="Disordered" evidence="7">
    <location>
        <begin position="231"/>
        <end position="257"/>
    </location>
</feature>